<sequence length="107" mass="11850">MENGIIRVGLIGAGANTRLRHIPGLREQEGVEIVAVANRSRASGEAIASEYEIPTVYDNWLELMESDEIDAVCVGTWPYMHRTLVLAALENDKHVLTEARMAMDAQE</sequence>
<evidence type="ECO:0000256" key="1">
    <source>
        <dbReference type="ARBA" id="ARBA00023002"/>
    </source>
</evidence>
<feature type="non-terminal residue" evidence="3">
    <location>
        <position position="107"/>
    </location>
</feature>
<dbReference type="SUPFAM" id="SSF51735">
    <property type="entry name" value="NAD(P)-binding Rossmann-fold domains"/>
    <property type="match status" value="1"/>
</dbReference>
<dbReference type="GO" id="GO:0000166">
    <property type="term" value="F:nucleotide binding"/>
    <property type="evidence" value="ECO:0007669"/>
    <property type="project" value="InterPro"/>
</dbReference>
<dbReference type="InterPro" id="IPR036291">
    <property type="entry name" value="NAD(P)-bd_dom_sf"/>
</dbReference>
<keyword evidence="1" id="KW-0560">Oxidoreductase</keyword>
<dbReference type="PANTHER" id="PTHR43818">
    <property type="entry name" value="BCDNA.GH03377"/>
    <property type="match status" value="1"/>
</dbReference>
<evidence type="ECO:0000259" key="2">
    <source>
        <dbReference type="Pfam" id="PF01408"/>
    </source>
</evidence>
<evidence type="ECO:0000313" key="3">
    <source>
        <dbReference type="EMBL" id="SVD10292.1"/>
    </source>
</evidence>
<dbReference type="Gene3D" id="3.40.50.720">
    <property type="entry name" value="NAD(P)-binding Rossmann-like Domain"/>
    <property type="match status" value="1"/>
</dbReference>
<accession>A0A382SL70</accession>
<feature type="domain" description="Gfo/Idh/MocA-like oxidoreductase N-terminal" evidence="2">
    <location>
        <begin position="6"/>
        <end position="106"/>
    </location>
</feature>
<dbReference type="InterPro" id="IPR050463">
    <property type="entry name" value="Gfo/Idh/MocA_oxidrdct_glycsds"/>
</dbReference>
<dbReference type="EMBL" id="UINC01129716">
    <property type="protein sequence ID" value="SVD10292.1"/>
    <property type="molecule type" value="Genomic_DNA"/>
</dbReference>
<dbReference type="AlphaFoldDB" id="A0A382SL70"/>
<protein>
    <recommendedName>
        <fullName evidence="2">Gfo/Idh/MocA-like oxidoreductase N-terminal domain-containing protein</fullName>
    </recommendedName>
</protein>
<dbReference type="PANTHER" id="PTHR43818:SF11">
    <property type="entry name" value="BCDNA.GH03377"/>
    <property type="match status" value="1"/>
</dbReference>
<dbReference type="InterPro" id="IPR000683">
    <property type="entry name" value="Gfo/Idh/MocA-like_OxRdtase_N"/>
</dbReference>
<reference evidence="3" key="1">
    <citation type="submission" date="2018-05" db="EMBL/GenBank/DDBJ databases">
        <authorList>
            <person name="Lanie J.A."/>
            <person name="Ng W.-L."/>
            <person name="Kazmierczak K.M."/>
            <person name="Andrzejewski T.M."/>
            <person name="Davidsen T.M."/>
            <person name="Wayne K.J."/>
            <person name="Tettelin H."/>
            <person name="Glass J.I."/>
            <person name="Rusch D."/>
            <person name="Podicherti R."/>
            <person name="Tsui H.-C.T."/>
            <person name="Winkler M.E."/>
        </authorList>
    </citation>
    <scope>NUCLEOTIDE SEQUENCE</scope>
</reference>
<dbReference type="Pfam" id="PF01408">
    <property type="entry name" value="GFO_IDH_MocA"/>
    <property type="match status" value="1"/>
</dbReference>
<proteinExistence type="predicted"/>
<dbReference type="GO" id="GO:0016491">
    <property type="term" value="F:oxidoreductase activity"/>
    <property type="evidence" value="ECO:0007669"/>
    <property type="project" value="UniProtKB-KW"/>
</dbReference>
<gene>
    <name evidence="3" type="ORF">METZ01_LOCUS363146</name>
</gene>
<organism evidence="3">
    <name type="scientific">marine metagenome</name>
    <dbReference type="NCBI Taxonomy" id="408172"/>
    <lineage>
        <taxon>unclassified sequences</taxon>
        <taxon>metagenomes</taxon>
        <taxon>ecological metagenomes</taxon>
    </lineage>
</organism>
<name>A0A382SL70_9ZZZZ</name>